<evidence type="ECO:0000259" key="1">
    <source>
        <dbReference type="Pfam" id="PF05685"/>
    </source>
</evidence>
<name>A0A9W6W7T1_9ACTN</name>
<dbReference type="InterPro" id="IPR011335">
    <property type="entry name" value="Restrct_endonuc-II-like"/>
</dbReference>
<dbReference type="Gene3D" id="3.90.1570.10">
    <property type="entry name" value="tt1808, chain A"/>
    <property type="match status" value="1"/>
</dbReference>
<dbReference type="Pfam" id="PF05685">
    <property type="entry name" value="Uma2"/>
    <property type="match status" value="1"/>
</dbReference>
<feature type="domain" description="Putative restriction endonuclease" evidence="1">
    <location>
        <begin position="16"/>
        <end position="169"/>
    </location>
</feature>
<dbReference type="InterPro" id="IPR012296">
    <property type="entry name" value="Nuclease_put_TT1808"/>
</dbReference>
<proteinExistence type="predicted"/>
<dbReference type="SUPFAM" id="SSF52980">
    <property type="entry name" value="Restriction endonuclease-like"/>
    <property type="match status" value="1"/>
</dbReference>
<sequence length="179" mass="19461">MIGPGSGTEWQAADLDGLPDDGLRYELADGVLLVSGSRTPHHQHALFELALILGPACPPHLRTLLGPIEFRPTPQRSFQPDLMVARVEDIGEKNLTHPPVLAVEVLSPGTALVDLNLKRKAYAQSGIQSYWIFDPEAEELVTHERDGENYTETGRVSGDAELAVALPFPVTVRPADLVL</sequence>
<evidence type="ECO:0000313" key="2">
    <source>
        <dbReference type="EMBL" id="GLZ75801.1"/>
    </source>
</evidence>
<accession>A0A9W6W7T1</accession>
<keyword evidence="3" id="KW-1185">Reference proteome</keyword>
<dbReference type="EMBL" id="BSTX01000001">
    <property type="protein sequence ID" value="GLZ75801.1"/>
    <property type="molecule type" value="Genomic_DNA"/>
</dbReference>
<reference evidence="2" key="1">
    <citation type="submission" date="2023-03" db="EMBL/GenBank/DDBJ databases">
        <title>Actinorhabdospora filicis NBRC 111898.</title>
        <authorList>
            <person name="Ichikawa N."/>
            <person name="Sato H."/>
            <person name="Tonouchi N."/>
        </authorList>
    </citation>
    <scope>NUCLEOTIDE SEQUENCE</scope>
    <source>
        <strain evidence="2">NBRC 111898</strain>
    </source>
</reference>
<dbReference type="PANTHER" id="PTHR35400">
    <property type="entry name" value="SLR1083 PROTEIN"/>
    <property type="match status" value="1"/>
</dbReference>
<dbReference type="AlphaFoldDB" id="A0A9W6W7T1"/>
<organism evidence="2 3">
    <name type="scientific">Actinorhabdospora filicis</name>
    <dbReference type="NCBI Taxonomy" id="1785913"/>
    <lineage>
        <taxon>Bacteria</taxon>
        <taxon>Bacillati</taxon>
        <taxon>Actinomycetota</taxon>
        <taxon>Actinomycetes</taxon>
        <taxon>Micromonosporales</taxon>
        <taxon>Micromonosporaceae</taxon>
        <taxon>Actinorhabdospora</taxon>
    </lineage>
</organism>
<dbReference type="Proteomes" id="UP001165079">
    <property type="component" value="Unassembled WGS sequence"/>
</dbReference>
<dbReference type="PANTHER" id="PTHR35400:SF3">
    <property type="entry name" value="SLL1072 PROTEIN"/>
    <property type="match status" value="1"/>
</dbReference>
<dbReference type="RefSeq" id="WP_285661026.1">
    <property type="nucleotide sequence ID" value="NZ_BSTX01000001.1"/>
</dbReference>
<evidence type="ECO:0000313" key="3">
    <source>
        <dbReference type="Proteomes" id="UP001165079"/>
    </source>
</evidence>
<dbReference type="CDD" id="cd06260">
    <property type="entry name" value="DUF820-like"/>
    <property type="match status" value="1"/>
</dbReference>
<gene>
    <name evidence="2" type="ORF">Afil01_06080</name>
</gene>
<comment type="caution">
    <text evidence="2">The sequence shown here is derived from an EMBL/GenBank/DDBJ whole genome shotgun (WGS) entry which is preliminary data.</text>
</comment>
<dbReference type="InterPro" id="IPR008538">
    <property type="entry name" value="Uma2"/>
</dbReference>
<protein>
    <recommendedName>
        <fullName evidence="1">Putative restriction endonuclease domain-containing protein</fullName>
    </recommendedName>
</protein>